<dbReference type="InterPro" id="IPR001387">
    <property type="entry name" value="Cro/C1-type_HTH"/>
</dbReference>
<reference evidence="2" key="1">
    <citation type="submission" date="2018-05" db="EMBL/GenBank/DDBJ databases">
        <authorList>
            <person name="Lanie J.A."/>
            <person name="Ng W.-L."/>
            <person name="Kazmierczak K.M."/>
            <person name="Andrzejewski T.M."/>
            <person name="Davidsen T.M."/>
            <person name="Wayne K.J."/>
            <person name="Tettelin H."/>
            <person name="Glass J.I."/>
            <person name="Rusch D."/>
            <person name="Podicherti R."/>
            <person name="Tsui H.-C.T."/>
            <person name="Winkler M.E."/>
        </authorList>
    </citation>
    <scope>NUCLEOTIDE SEQUENCE</scope>
</reference>
<dbReference type="PROSITE" id="PS50943">
    <property type="entry name" value="HTH_CROC1"/>
    <property type="match status" value="1"/>
</dbReference>
<evidence type="ECO:0000313" key="2">
    <source>
        <dbReference type="EMBL" id="SVB11211.1"/>
    </source>
</evidence>
<evidence type="ECO:0000259" key="1">
    <source>
        <dbReference type="PROSITE" id="PS50943"/>
    </source>
</evidence>
<accession>A0A382BCF8</accession>
<dbReference type="EMBL" id="UINC01029082">
    <property type="protein sequence ID" value="SVB11211.1"/>
    <property type="molecule type" value="Genomic_DNA"/>
</dbReference>
<dbReference type="InterPro" id="IPR010982">
    <property type="entry name" value="Lambda_DNA-bd_dom_sf"/>
</dbReference>
<dbReference type="GO" id="GO:0003677">
    <property type="term" value="F:DNA binding"/>
    <property type="evidence" value="ECO:0007669"/>
    <property type="project" value="InterPro"/>
</dbReference>
<sequence length="389" mass="45899">MALSTEVDGSKIKMLRKRKVLTQTELGTSEMKKRGLKPISLRTIQKIENDDKYQCSMKVVINLSTVLGVDVAQLIYPDTPYSQRVKSREEYLDLEKERTAQVNEALFRSEEEEYHEEYVLDEENIRLDEHLIRAIEDDCKMLFANYDLIEELRKIKFQLIAFDVLMKLVNGSNSIKKDLDQSYNIPEEFRKALYRAGKEALYGGGIDELWAYYHGDERLHANREVLDRDSILDFIEELSKAHWYSIDCDIPDDEETLSLMSEVMDQVEGSFESGMRKSDELRIKFNLLHTIRKLNDLKMDVFYGVREHNSKEWNADAHQWDGFKSYSIRILIKYEKNKNFLMKAGSNHFITKYIDIDESEFYPPEKLFDRIESRNFIEQYPEEEAKPKP</sequence>
<dbReference type="Gene3D" id="1.10.260.40">
    <property type="entry name" value="lambda repressor-like DNA-binding domains"/>
    <property type="match status" value="1"/>
</dbReference>
<dbReference type="SUPFAM" id="SSF47413">
    <property type="entry name" value="lambda repressor-like DNA-binding domains"/>
    <property type="match status" value="1"/>
</dbReference>
<gene>
    <name evidence="2" type="ORF">METZ01_LOCUS164065</name>
</gene>
<organism evidence="2">
    <name type="scientific">marine metagenome</name>
    <dbReference type="NCBI Taxonomy" id="408172"/>
    <lineage>
        <taxon>unclassified sequences</taxon>
        <taxon>metagenomes</taxon>
        <taxon>ecological metagenomes</taxon>
    </lineage>
</organism>
<protein>
    <recommendedName>
        <fullName evidence="1">HTH cro/C1-type domain-containing protein</fullName>
    </recommendedName>
</protein>
<dbReference type="AlphaFoldDB" id="A0A382BCF8"/>
<name>A0A382BCF8_9ZZZZ</name>
<proteinExistence type="predicted"/>
<feature type="domain" description="HTH cro/C1-type" evidence="1">
    <location>
        <begin position="12"/>
        <end position="74"/>
    </location>
</feature>
<dbReference type="CDD" id="cd00093">
    <property type="entry name" value="HTH_XRE"/>
    <property type="match status" value="1"/>
</dbReference>